<keyword evidence="1" id="KW-1133">Transmembrane helix</keyword>
<protein>
    <recommendedName>
        <fullName evidence="4">Integral membrane protein</fullName>
    </recommendedName>
</protein>
<accession>A0ABX8XVE4</accession>
<evidence type="ECO:0000313" key="2">
    <source>
        <dbReference type="EMBL" id="QYX79915.1"/>
    </source>
</evidence>
<feature type="transmembrane region" description="Helical" evidence="1">
    <location>
        <begin position="179"/>
        <end position="196"/>
    </location>
</feature>
<gene>
    <name evidence="2" type="ORF">K1J60_28355</name>
</gene>
<name>A0ABX8XVE4_9ACTN</name>
<evidence type="ECO:0000313" key="3">
    <source>
        <dbReference type="Proteomes" id="UP000827138"/>
    </source>
</evidence>
<organism evidence="2 3">
    <name type="scientific">Streptomyces akebiae</name>
    <dbReference type="NCBI Taxonomy" id="2865673"/>
    <lineage>
        <taxon>Bacteria</taxon>
        <taxon>Bacillati</taxon>
        <taxon>Actinomycetota</taxon>
        <taxon>Actinomycetes</taxon>
        <taxon>Kitasatosporales</taxon>
        <taxon>Streptomycetaceae</taxon>
        <taxon>Streptomyces</taxon>
    </lineage>
</organism>
<proteinExistence type="predicted"/>
<reference evidence="2 3" key="1">
    <citation type="submission" date="2021-08" db="EMBL/GenBank/DDBJ databases">
        <authorList>
            <person name="Ping M."/>
        </authorList>
    </citation>
    <scope>NUCLEOTIDE SEQUENCE [LARGE SCALE GENOMIC DNA]</scope>
    <source>
        <strain evidence="2 3">MG28</strain>
    </source>
</reference>
<evidence type="ECO:0008006" key="4">
    <source>
        <dbReference type="Google" id="ProtNLM"/>
    </source>
</evidence>
<keyword evidence="3" id="KW-1185">Reference proteome</keyword>
<feature type="transmembrane region" description="Helical" evidence="1">
    <location>
        <begin position="138"/>
        <end position="158"/>
    </location>
</feature>
<dbReference type="EMBL" id="CP080647">
    <property type="protein sequence ID" value="QYX79915.1"/>
    <property type="molecule type" value="Genomic_DNA"/>
</dbReference>
<keyword evidence="1" id="KW-0812">Transmembrane</keyword>
<dbReference type="Proteomes" id="UP000827138">
    <property type="component" value="Chromosome"/>
</dbReference>
<keyword evidence="1" id="KW-0472">Membrane</keyword>
<dbReference type="RefSeq" id="WP_220648668.1">
    <property type="nucleotide sequence ID" value="NZ_CP080647.1"/>
</dbReference>
<evidence type="ECO:0000256" key="1">
    <source>
        <dbReference type="SAM" id="Phobius"/>
    </source>
</evidence>
<sequence>MRIGATLLTLSLAPLLACVLVFAVWLPRDRDRYEAYWAAVPCAAEVPAAAWEDCLRTVSFTVDSTRNKAGRTSSYLATLSGSPFWNGTVSFGDPDPLLERLRPGDRITGTVWRGDVTVLSQGDVSQSTSEEPRDERQMTAAIGTFAGLLGALGIWLGAMRLTGPRDREHRTWAEYGKPLLIALLVACFGLGLPSVWLGLPWWLVPAVVVPVMVYTSWQLHRHRVASAVGAPGGA</sequence>